<protein>
    <submittedName>
        <fullName evidence="2">Uncharacterized protein</fullName>
    </submittedName>
</protein>
<gene>
    <name evidence="2" type="ORF">KI387_010403</name>
</gene>
<sequence length="49" mass="5780">GLHDRLRRFVKALNPRTLHEAIQMALDLDTTPFQPQKKNVKNEKSEQHE</sequence>
<proteinExistence type="predicted"/>
<feature type="compositionally biased region" description="Basic and acidic residues" evidence="1">
    <location>
        <begin position="40"/>
        <end position="49"/>
    </location>
</feature>
<feature type="non-terminal residue" evidence="2">
    <location>
        <position position="1"/>
    </location>
</feature>
<feature type="non-terminal residue" evidence="2">
    <location>
        <position position="49"/>
    </location>
</feature>
<evidence type="ECO:0000256" key="1">
    <source>
        <dbReference type="SAM" id="MobiDB-lite"/>
    </source>
</evidence>
<reference evidence="2 3" key="1">
    <citation type="journal article" date="2021" name="Nat. Plants">
        <title>The Taxus genome provides insights into paclitaxel biosynthesis.</title>
        <authorList>
            <person name="Xiong X."/>
            <person name="Gou J."/>
            <person name="Liao Q."/>
            <person name="Li Y."/>
            <person name="Zhou Q."/>
            <person name="Bi G."/>
            <person name="Li C."/>
            <person name="Du R."/>
            <person name="Wang X."/>
            <person name="Sun T."/>
            <person name="Guo L."/>
            <person name="Liang H."/>
            <person name="Lu P."/>
            <person name="Wu Y."/>
            <person name="Zhang Z."/>
            <person name="Ro D.K."/>
            <person name="Shang Y."/>
            <person name="Huang S."/>
            <person name="Yan J."/>
        </authorList>
    </citation>
    <scope>NUCLEOTIDE SEQUENCE [LARGE SCALE GENOMIC DNA]</scope>
    <source>
        <strain evidence="2">Ta-2019</strain>
    </source>
</reference>
<dbReference type="AlphaFoldDB" id="A0AA38FL80"/>
<accession>A0AA38FL80</accession>
<feature type="region of interest" description="Disordered" evidence="1">
    <location>
        <begin position="29"/>
        <end position="49"/>
    </location>
</feature>
<evidence type="ECO:0000313" key="2">
    <source>
        <dbReference type="EMBL" id="KAH9305999.1"/>
    </source>
</evidence>
<dbReference type="Proteomes" id="UP000824469">
    <property type="component" value="Unassembled WGS sequence"/>
</dbReference>
<comment type="caution">
    <text evidence="2">The sequence shown here is derived from an EMBL/GenBank/DDBJ whole genome shotgun (WGS) entry which is preliminary data.</text>
</comment>
<name>A0AA38FL80_TAXCH</name>
<dbReference type="EMBL" id="JAHRHJ020000008">
    <property type="protein sequence ID" value="KAH9305999.1"/>
    <property type="molecule type" value="Genomic_DNA"/>
</dbReference>
<organism evidence="2 3">
    <name type="scientific">Taxus chinensis</name>
    <name type="common">Chinese yew</name>
    <name type="synonym">Taxus wallichiana var. chinensis</name>
    <dbReference type="NCBI Taxonomy" id="29808"/>
    <lineage>
        <taxon>Eukaryota</taxon>
        <taxon>Viridiplantae</taxon>
        <taxon>Streptophyta</taxon>
        <taxon>Embryophyta</taxon>
        <taxon>Tracheophyta</taxon>
        <taxon>Spermatophyta</taxon>
        <taxon>Pinopsida</taxon>
        <taxon>Pinidae</taxon>
        <taxon>Conifers II</taxon>
        <taxon>Cupressales</taxon>
        <taxon>Taxaceae</taxon>
        <taxon>Taxus</taxon>
    </lineage>
</organism>
<keyword evidence="3" id="KW-1185">Reference proteome</keyword>
<evidence type="ECO:0000313" key="3">
    <source>
        <dbReference type="Proteomes" id="UP000824469"/>
    </source>
</evidence>